<name>A0A835VFY9_VANPL</name>
<evidence type="ECO:0000313" key="2">
    <source>
        <dbReference type="EMBL" id="KAG0499239.1"/>
    </source>
</evidence>
<dbReference type="AlphaFoldDB" id="A0A835VFY9"/>
<evidence type="ECO:0000313" key="3">
    <source>
        <dbReference type="Proteomes" id="UP000636800"/>
    </source>
</evidence>
<evidence type="ECO:0000256" key="1">
    <source>
        <dbReference type="SAM" id="MobiDB-lite"/>
    </source>
</evidence>
<feature type="region of interest" description="Disordered" evidence="1">
    <location>
        <begin position="15"/>
        <end position="37"/>
    </location>
</feature>
<organism evidence="2 3">
    <name type="scientific">Vanilla planifolia</name>
    <name type="common">Vanilla</name>
    <dbReference type="NCBI Taxonomy" id="51239"/>
    <lineage>
        <taxon>Eukaryota</taxon>
        <taxon>Viridiplantae</taxon>
        <taxon>Streptophyta</taxon>
        <taxon>Embryophyta</taxon>
        <taxon>Tracheophyta</taxon>
        <taxon>Spermatophyta</taxon>
        <taxon>Magnoliopsida</taxon>
        <taxon>Liliopsida</taxon>
        <taxon>Asparagales</taxon>
        <taxon>Orchidaceae</taxon>
        <taxon>Vanilloideae</taxon>
        <taxon>Vanilleae</taxon>
        <taxon>Vanilla</taxon>
    </lineage>
</organism>
<protein>
    <submittedName>
        <fullName evidence="2">Uncharacterized protein</fullName>
    </submittedName>
</protein>
<dbReference type="EMBL" id="JADCNL010000001">
    <property type="protein sequence ID" value="KAG0499239.1"/>
    <property type="molecule type" value="Genomic_DNA"/>
</dbReference>
<proteinExistence type="predicted"/>
<sequence>MAVCYKLERVEGHKDKILPRPMSQREQDDWGNGRTKRHKNQKLGWLSLKREVKEAYRLCILVSRRLTGPTLRTQSKIYKVKRQVLRTAFYGKRTEWFPGDFKQNLAITMCSNLHVNPS</sequence>
<gene>
    <name evidence="2" type="ORF">HPP92_003930</name>
</gene>
<reference evidence="2 3" key="1">
    <citation type="journal article" date="2020" name="Nat. Food">
        <title>A phased Vanilla planifolia genome enables genetic improvement of flavour and production.</title>
        <authorList>
            <person name="Hasing T."/>
            <person name="Tang H."/>
            <person name="Brym M."/>
            <person name="Khazi F."/>
            <person name="Huang T."/>
            <person name="Chambers A.H."/>
        </authorList>
    </citation>
    <scope>NUCLEOTIDE SEQUENCE [LARGE SCALE GENOMIC DNA]</scope>
    <source>
        <tissue evidence="2">Leaf</tissue>
    </source>
</reference>
<comment type="caution">
    <text evidence="2">The sequence shown here is derived from an EMBL/GenBank/DDBJ whole genome shotgun (WGS) entry which is preliminary data.</text>
</comment>
<accession>A0A835VFY9</accession>
<feature type="compositionally biased region" description="Basic and acidic residues" evidence="1">
    <location>
        <begin position="15"/>
        <end position="28"/>
    </location>
</feature>
<keyword evidence="3" id="KW-1185">Reference proteome</keyword>
<dbReference type="Proteomes" id="UP000636800">
    <property type="component" value="Chromosome 1"/>
</dbReference>